<evidence type="ECO:0000256" key="8">
    <source>
        <dbReference type="ARBA" id="ARBA00049902"/>
    </source>
</evidence>
<feature type="region of interest" description="Disordered" evidence="9">
    <location>
        <begin position="1"/>
        <end position="25"/>
    </location>
</feature>
<dbReference type="InterPro" id="IPR001460">
    <property type="entry name" value="PCN-bd_Tpept"/>
</dbReference>
<accession>A0ABW0U4F1</accession>
<evidence type="ECO:0000256" key="9">
    <source>
        <dbReference type="SAM" id="MobiDB-lite"/>
    </source>
</evidence>
<comment type="catalytic activity">
    <reaction evidence="8">
        <text>[GlcNAc-(1-&gt;4)-Mur2Ac(oyl-L-Ala-gamma-D-Glu-L-Lys-D-Ala-D-Ala)](n)-di-trans,octa-cis-undecaprenyl diphosphate + beta-D-GlcNAc-(1-&gt;4)-Mur2Ac(oyl-L-Ala-gamma-D-Glu-L-Lys-D-Ala-D-Ala)-di-trans,octa-cis-undecaprenyl diphosphate = [GlcNAc-(1-&gt;4)-Mur2Ac(oyl-L-Ala-gamma-D-Glu-L-Lys-D-Ala-D-Ala)](n+1)-di-trans,octa-cis-undecaprenyl diphosphate + di-trans,octa-cis-undecaprenyl diphosphate + H(+)</text>
        <dbReference type="Rhea" id="RHEA:23708"/>
        <dbReference type="Rhea" id="RHEA-COMP:9602"/>
        <dbReference type="Rhea" id="RHEA-COMP:9603"/>
        <dbReference type="ChEBI" id="CHEBI:15378"/>
        <dbReference type="ChEBI" id="CHEBI:58405"/>
        <dbReference type="ChEBI" id="CHEBI:60033"/>
        <dbReference type="ChEBI" id="CHEBI:78435"/>
        <dbReference type="EC" id="2.4.99.28"/>
    </reaction>
</comment>
<dbReference type="PANTHER" id="PTHR32282">
    <property type="entry name" value="BINDING PROTEIN TRANSPEPTIDASE, PUTATIVE-RELATED"/>
    <property type="match status" value="1"/>
</dbReference>
<feature type="compositionally biased region" description="Acidic residues" evidence="9">
    <location>
        <begin position="791"/>
        <end position="806"/>
    </location>
</feature>
<keyword evidence="3" id="KW-0328">Glycosyltransferase</keyword>
<evidence type="ECO:0000259" key="10">
    <source>
        <dbReference type="Pfam" id="PF00905"/>
    </source>
</evidence>
<evidence type="ECO:0000313" key="13">
    <source>
        <dbReference type="Proteomes" id="UP001596143"/>
    </source>
</evidence>
<proteinExistence type="predicted"/>
<evidence type="ECO:0000256" key="2">
    <source>
        <dbReference type="ARBA" id="ARBA00022670"/>
    </source>
</evidence>
<dbReference type="InterPro" id="IPR036116">
    <property type="entry name" value="FN3_sf"/>
</dbReference>
<feature type="region of interest" description="Disordered" evidence="9">
    <location>
        <begin position="772"/>
        <end position="899"/>
    </location>
</feature>
<comment type="catalytic activity">
    <reaction evidence="7">
        <text>Preferential cleavage: (Ac)2-L-Lys-D-Ala-|-D-Ala. Also transpeptidation of peptidyl-alanyl moieties that are N-acyl substituents of D-alanine.</text>
        <dbReference type="EC" id="3.4.16.4"/>
    </reaction>
</comment>
<keyword evidence="5" id="KW-0378">Hydrolase</keyword>
<dbReference type="RefSeq" id="WP_270897544.1">
    <property type="nucleotide sequence ID" value="NZ_JBHSPF010000018.1"/>
</dbReference>
<feature type="compositionally biased region" description="Low complexity" evidence="9">
    <location>
        <begin position="860"/>
        <end position="885"/>
    </location>
</feature>
<comment type="caution">
    <text evidence="12">The sequence shown here is derived from an EMBL/GenBank/DDBJ whole genome shotgun (WGS) entry which is preliminary data.</text>
</comment>
<dbReference type="InterPro" id="IPR001264">
    <property type="entry name" value="Glyco_trans_51"/>
</dbReference>
<evidence type="ECO:0000256" key="5">
    <source>
        <dbReference type="ARBA" id="ARBA00022801"/>
    </source>
</evidence>
<dbReference type="InterPro" id="IPR013783">
    <property type="entry name" value="Ig-like_fold"/>
</dbReference>
<evidence type="ECO:0000256" key="7">
    <source>
        <dbReference type="ARBA" id="ARBA00034000"/>
    </source>
</evidence>
<name>A0ABW0U4F1_9BACI</name>
<dbReference type="SUPFAM" id="SSF56601">
    <property type="entry name" value="beta-lactamase/transpeptidase-like"/>
    <property type="match status" value="1"/>
</dbReference>
<dbReference type="InterPro" id="IPR050396">
    <property type="entry name" value="Glycosyltr_51/Transpeptidase"/>
</dbReference>
<dbReference type="NCBIfam" id="TIGR02074">
    <property type="entry name" value="PBP_1a_fam"/>
    <property type="match status" value="1"/>
</dbReference>
<dbReference type="Gene3D" id="3.40.710.10">
    <property type="entry name" value="DD-peptidase/beta-lactamase superfamily"/>
    <property type="match status" value="1"/>
</dbReference>
<sequence length="899" mass="100647">MSEKYRSRMEKRKRAEKQNKRKKATPKNKFPLWKKILITFIVLCLLLVTGGAISAAVIIQSAPELDPNELVLSQAAEIYDENDELVTRLQSEENRDLVDITEVPDHVKNAFIAVEDVRFYDHFGIDIKRVFGAIVKNITDGFGAEGASTITQQVVKNAFLTFDKTLTRKIQEQYLAIKLEQMYTKDQILEIYLNMIFFNERSYGIGEAASVYFNKEVSELTIEDAALLAAIPRRPSYYHPIQNPEAALKRRNMIIDLMHTHGFISEEDRNRAKEVTIEEQINYNPRPDEVVYDSFITQVQQEIEEIDGITTSDLYNGGLKIYTTLDRDAQDFAEEVIQTNNYISYYPDSEDFQVGFTLLDTKTGQIKAMVGNRQNQDVARGFNYAANAKASPGSTIKPIMDYGPAIEHHQWSTFHQIDDSPHTYSDGTPVRNYTRTHSGSVSMREALVRSINVPAVKALQATGLEKAKNFASGLGLPMEGEIYESAALGGGVEVSSLEMAGAYAAFGNNGMYTKPYAVRKIEFPDGRTLTLEPESKRAMSDYTAYMITDMLKDVVTRGTGTGANIPNLPLAGKTGTTNFDDNERQRFGIPQGGAPDVWFSGYTTQYTAAVWTGFSGQRGENYLIGQERDIAKEIFRLTMSHVSQNIDTPDFEKPDSVVEIVLDRYTGRRAHAGTPDSARTVELFVKGTGPEPISMEEETSLHEITGLQATYDEEADAIYVSWNYESEENESVTFQIDHRTNDGNYTTIQSQSEMQFTLTNPEKNATHYFRVTATRPDGESTSREVQVGVAIEEEETEEELEDEETDENHLGEEQDETKENGRDTSEESNNEEEPSTPPEETEQPQDEENNQPTQPDPNDDTSSNGNANDNGSNNRSENGNDNGANANSVRPDDAAAPTE</sequence>
<dbReference type="InterPro" id="IPR023346">
    <property type="entry name" value="Lysozyme-like_dom_sf"/>
</dbReference>
<evidence type="ECO:0000256" key="3">
    <source>
        <dbReference type="ARBA" id="ARBA00022676"/>
    </source>
</evidence>
<dbReference type="PANTHER" id="PTHR32282:SF29">
    <property type="entry name" value="PENICILLIN-BINDING PROTEIN 1A"/>
    <property type="match status" value="1"/>
</dbReference>
<protein>
    <submittedName>
        <fullName evidence="12">PBP1A family penicillin-binding protein</fullName>
    </submittedName>
</protein>
<dbReference type="Pfam" id="PF00905">
    <property type="entry name" value="Transpeptidase"/>
    <property type="match status" value="1"/>
</dbReference>
<evidence type="ECO:0000259" key="11">
    <source>
        <dbReference type="Pfam" id="PF00912"/>
    </source>
</evidence>
<reference evidence="13" key="1">
    <citation type="journal article" date="2019" name="Int. J. Syst. Evol. Microbiol.">
        <title>The Global Catalogue of Microorganisms (GCM) 10K type strain sequencing project: providing services to taxonomists for standard genome sequencing and annotation.</title>
        <authorList>
            <consortium name="The Broad Institute Genomics Platform"/>
            <consortium name="The Broad Institute Genome Sequencing Center for Infectious Disease"/>
            <person name="Wu L."/>
            <person name="Ma J."/>
        </authorList>
    </citation>
    <scope>NUCLEOTIDE SEQUENCE [LARGE SCALE GENOMIC DNA]</scope>
    <source>
        <strain evidence="13">CGMCC 1.15790</strain>
    </source>
</reference>
<keyword evidence="13" id="KW-1185">Reference proteome</keyword>
<dbReference type="EMBL" id="JBHSPF010000018">
    <property type="protein sequence ID" value="MFC5628281.1"/>
    <property type="molecule type" value="Genomic_DNA"/>
</dbReference>
<dbReference type="SUPFAM" id="SSF49265">
    <property type="entry name" value="Fibronectin type III"/>
    <property type="match status" value="1"/>
</dbReference>
<dbReference type="Gene3D" id="2.60.40.10">
    <property type="entry name" value="Immunoglobulins"/>
    <property type="match status" value="1"/>
</dbReference>
<evidence type="ECO:0000256" key="1">
    <source>
        <dbReference type="ARBA" id="ARBA00022645"/>
    </source>
</evidence>
<feature type="domain" description="Penicillin-binding protein transpeptidase" evidence="10">
    <location>
        <begin position="355"/>
        <end position="636"/>
    </location>
</feature>
<keyword evidence="6" id="KW-0511">Multifunctional enzyme</keyword>
<keyword evidence="4" id="KW-0808">Transferase</keyword>
<dbReference type="Pfam" id="PF00912">
    <property type="entry name" value="Transgly"/>
    <property type="match status" value="1"/>
</dbReference>
<dbReference type="Proteomes" id="UP001596143">
    <property type="component" value="Unassembled WGS sequence"/>
</dbReference>
<feature type="compositionally biased region" description="Basic residues" evidence="9">
    <location>
        <begin position="9"/>
        <end position="25"/>
    </location>
</feature>
<dbReference type="CDD" id="cd00063">
    <property type="entry name" value="FN3"/>
    <property type="match status" value="1"/>
</dbReference>
<dbReference type="InterPro" id="IPR003961">
    <property type="entry name" value="FN3_dom"/>
</dbReference>
<feature type="compositionally biased region" description="Acidic residues" evidence="9">
    <location>
        <begin position="826"/>
        <end position="849"/>
    </location>
</feature>
<dbReference type="InterPro" id="IPR036950">
    <property type="entry name" value="PBP_transglycosylase"/>
</dbReference>
<evidence type="ECO:0000256" key="4">
    <source>
        <dbReference type="ARBA" id="ARBA00022679"/>
    </source>
</evidence>
<keyword evidence="1" id="KW-0121">Carboxypeptidase</keyword>
<dbReference type="InterPro" id="IPR012338">
    <property type="entry name" value="Beta-lactam/transpept-like"/>
</dbReference>
<gene>
    <name evidence="12" type="ORF">ACFPTR_05145</name>
</gene>
<evidence type="ECO:0000256" key="6">
    <source>
        <dbReference type="ARBA" id="ARBA00023268"/>
    </source>
</evidence>
<feature type="domain" description="Glycosyl transferase family 51" evidence="11">
    <location>
        <begin position="84"/>
        <end position="258"/>
    </location>
</feature>
<dbReference type="SUPFAM" id="SSF53955">
    <property type="entry name" value="Lysozyme-like"/>
    <property type="match status" value="1"/>
</dbReference>
<keyword evidence="2" id="KW-0645">Protease</keyword>
<dbReference type="Gene3D" id="1.10.3810.10">
    <property type="entry name" value="Biosynthetic peptidoglycan transglycosylase-like"/>
    <property type="match status" value="1"/>
</dbReference>
<evidence type="ECO:0000313" key="12">
    <source>
        <dbReference type="EMBL" id="MFC5628281.1"/>
    </source>
</evidence>
<feature type="compositionally biased region" description="Basic and acidic residues" evidence="9">
    <location>
        <begin position="807"/>
        <end position="825"/>
    </location>
</feature>
<organism evidence="12 13">
    <name type="scientific">Aliibacillus thermotolerans</name>
    <dbReference type="NCBI Taxonomy" id="1834418"/>
    <lineage>
        <taxon>Bacteria</taxon>
        <taxon>Bacillati</taxon>
        <taxon>Bacillota</taxon>
        <taxon>Bacilli</taxon>
        <taxon>Bacillales</taxon>
        <taxon>Bacillaceae</taxon>
        <taxon>Aliibacillus</taxon>
    </lineage>
</organism>